<comment type="similarity">
    <text evidence="1">Belongs to the protein kinase superfamily. CAMK Ser/Thr protein kinase family. CHEK2 subfamily.</text>
</comment>
<dbReference type="InterPro" id="IPR011009">
    <property type="entry name" value="Kinase-like_dom_sf"/>
</dbReference>
<dbReference type="SMART" id="SM00240">
    <property type="entry name" value="FHA"/>
    <property type="match status" value="1"/>
</dbReference>
<dbReference type="PROSITE" id="PS50006">
    <property type="entry name" value="FHA_DOMAIN"/>
    <property type="match status" value="1"/>
</dbReference>
<evidence type="ECO:0000313" key="8">
    <source>
        <dbReference type="Proteomes" id="UP000283895"/>
    </source>
</evidence>
<name>A0A423X9H6_9PEZI</name>
<evidence type="ECO:0000256" key="4">
    <source>
        <dbReference type="PROSITE-ProRule" id="PRU10141"/>
    </source>
</evidence>
<dbReference type="GO" id="GO:0004672">
    <property type="term" value="F:protein kinase activity"/>
    <property type="evidence" value="ECO:0007669"/>
    <property type="project" value="InterPro"/>
</dbReference>
<evidence type="ECO:0000256" key="2">
    <source>
        <dbReference type="ARBA" id="ARBA00022741"/>
    </source>
</evidence>
<sequence length="537" mass="61300">MAPNNVNSCASTEPVAEIKVEVTGNCGSMIVSKTIPLYANKTVRVGRDLCNNEFEVDDPTVSRNHLEFYSIVFDNGPNHFPLVYVRDRQSNIGTRVNDEYIKDTDKITPARLLQHGDKVYIPPHVTFELIQPFAPTLKLSPLQSEEAKQYFRDRYTVLDRTLGDGASAHVHLAIDSETGEQLACKVYDLCQFSTLYRDDLSRSLSQEAFFRCQMEHPNIASFRGAYKSPSTLYVFEDLATGGDLFSLMERDRKFTESDVRFMIHQVVRAIAYMHEKGVAHRDLKLENILCAICPKPGHRLVITDFGHSGAVSLTPMDHIVGTEGWQAPEILKPPHRHGPPVDMWSIGVLATQLLAGTSKIDALDLLHAFAKSPGDMKEPTNELDRIFDDLERIRYEYIQPDAISFIRRCFQVNPNDRLTAAEAMEHRWLCVPADDHKLFLRREKEITAGWKRREVLGDAVKDLPDLRMRMANGSLSFTPKEHRPGLHALRRTAECNNKGDRNDNKKRSRMQDITMLPQYQTLERRLRLMSTTFSHYK</sequence>
<organism evidence="7 8">
    <name type="scientific">Cytospora schulzeri</name>
    <dbReference type="NCBI Taxonomy" id="448051"/>
    <lineage>
        <taxon>Eukaryota</taxon>
        <taxon>Fungi</taxon>
        <taxon>Dikarya</taxon>
        <taxon>Ascomycota</taxon>
        <taxon>Pezizomycotina</taxon>
        <taxon>Sordariomycetes</taxon>
        <taxon>Sordariomycetidae</taxon>
        <taxon>Diaporthales</taxon>
        <taxon>Cytosporaceae</taxon>
        <taxon>Cytospora</taxon>
    </lineage>
</organism>
<evidence type="ECO:0000259" key="6">
    <source>
        <dbReference type="PROSITE" id="PS50011"/>
    </source>
</evidence>
<feature type="domain" description="FHA" evidence="5">
    <location>
        <begin position="43"/>
        <end position="101"/>
    </location>
</feature>
<evidence type="ECO:0000313" key="7">
    <source>
        <dbReference type="EMBL" id="ROW12605.1"/>
    </source>
</evidence>
<evidence type="ECO:0000259" key="5">
    <source>
        <dbReference type="PROSITE" id="PS50006"/>
    </source>
</evidence>
<dbReference type="SMART" id="SM00220">
    <property type="entry name" value="S_TKc"/>
    <property type="match status" value="1"/>
</dbReference>
<dbReference type="AlphaFoldDB" id="A0A423X9H6"/>
<dbReference type="PROSITE" id="PS00108">
    <property type="entry name" value="PROTEIN_KINASE_ST"/>
    <property type="match status" value="1"/>
</dbReference>
<keyword evidence="2 4" id="KW-0547">Nucleotide-binding</keyword>
<dbReference type="InterPro" id="IPR008271">
    <property type="entry name" value="Ser/Thr_kinase_AS"/>
</dbReference>
<evidence type="ECO:0000256" key="1">
    <source>
        <dbReference type="ARBA" id="ARBA00005575"/>
    </source>
</evidence>
<dbReference type="Proteomes" id="UP000283895">
    <property type="component" value="Unassembled WGS sequence"/>
</dbReference>
<dbReference type="STRING" id="356882.A0A423X9H6"/>
<dbReference type="SUPFAM" id="SSF49879">
    <property type="entry name" value="SMAD/FHA domain"/>
    <property type="match status" value="1"/>
</dbReference>
<dbReference type="PROSITE" id="PS00107">
    <property type="entry name" value="PROTEIN_KINASE_ATP"/>
    <property type="match status" value="1"/>
</dbReference>
<accession>A0A423X9H6</accession>
<dbReference type="InterPro" id="IPR008984">
    <property type="entry name" value="SMAD_FHA_dom_sf"/>
</dbReference>
<proteinExistence type="inferred from homology"/>
<dbReference type="InterPro" id="IPR017441">
    <property type="entry name" value="Protein_kinase_ATP_BS"/>
</dbReference>
<dbReference type="InterPro" id="IPR000719">
    <property type="entry name" value="Prot_kinase_dom"/>
</dbReference>
<dbReference type="OrthoDB" id="74764at2759"/>
<feature type="domain" description="Protein kinase" evidence="6">
    <location>
        <begin position="156"/>
        <end position="429"/>
    </location>
</feature>
<dbReference type="Gene3D" id="3.30.200.20">
    <property type="entry name" value="Phosphorylase Kinase, domain 1"/>
    <property type="match status" value="1"/>
</dbReference>
<gene>
    <name evidence="7" type="ORF">VMCG_00622</name>
</gene>
<dbReference type="GO" id="GO:0005524">
    <property type="term" value="F:ATP binding"/>
    <property type="evidence" value="ECO:0007669"/>
    <property type="project" value="UniProtKB-UniRule"/>
</dbReference>
<keyword evidence="8" id="KW-1185">Reference proteome</keyword>
<evidence type="ECO:0000256" key="3">
    <source>
        <dbReference type="ARBA" id="ARBA00022840"/>
    </source>
</evidence>
<dbReference type="PANTHER" id="PTHR24347">
    <property type="entry name" value="SERINE/THREONINE-PROTEIN KINASE"/>
    <property type="match status" value="1"/>
</dbReference>
<dbReference type="Pfam" id="PF00069">
    <property type="entry name" value="Pkinase"/>
    <property type="match status" value="1"/>
</dbReference>
<dbReference type="PROSITE" id="PS50011">
    <property type="entry name" value="PROTEIN_KINASE_DOM"/>
    <property type="match status" value="1"/>
</dbReference>
<dbReference type="Pfam" id="PF00498">
    <property type="entry name" value="FHA"/>
    <property type="match status" value="1"/>
</dbReference>
<reference evidence="7 8" key="1">
    <citation type="submission" date="2015-09" db="EMBL/GenBank/DDBJ databases">
        <title>Host preference determinants of Valsa canker pathogens revealed by comparative genomics.</title>
        <authorList>
            <person name="Yin Z."/>
            <person name="Huang L."/>
        </authorList>
    </citation>
    <scope>NUCLEOTIDE SEQUENCE [LARGE SCALE GENOMIC DNA]</scope>
    <source>
        <strain evidence="7 8">03-1</strain>
    </source>
</reference>
<comment type="caution">
    <text evidence="7">The sequence shown here is derived from an EMBL/GenBank/DDBJ whole genome shotgun (WGS) entry which is preliminary data.</text>
</comment>
<dbReference type="SUPFAM" id="SSF56112">
    <property type="entry name" value="Protein kinase-like (PK-like)"/>
    <property type="match status" value="1"/>
</dbReference>
<keyword evidence="3 4" id="KW-0067">ATP-binding</keyword>
<protein>
    <submittedName>
        <fullName evidence="7">Uncharacterized protein</fullName>
    </submittedName>
</protein>
<dbReference type="EMBL" id="LKEA01000001">
    <property type="protein sequence ID" value="ROW12605.1"/>
    <property type="molecule type" value="Genomic_DNA"/>
</dbReference>
<dbReference type="CDD" id="cd22670">
    <property type="entry name" value="FHA_MEK1-like"/>
    <property type="match status" value="1"/>
</dbReference>
<dbReference type="Gene3D" id="2.60.200.20">
    <property type="match status" value="1"/>
</dbReference>
<feature type="binding site" evidence="4">
    <location>
        <position position="185"/>
    </location>
    <ligand>
        <name>ATP</name>
        <dbReference type="ChEBI" id="CHEBI:30616"/>
    </ligand>
</feature>
<dbReference type="Gene3D" id="1.10.510.10">
    <property type="entry name" value="Transferase(Phosphotransferase) domain 1"/>
    <property type="match status" value="1"/>
</dbReference>
<dbReference type="InterPro" id="IPR000253">
    <property type="entry name" value="FHA_dom"/>
</dbReference>